<dbReference type="SUPFAM" id="SSF56112">
    <property type="entry name" value="Protein kinase-like (PK-like)"/>
    <property type="match status" value="1"/>
</dbReference>
<dbReference type="Gene3D" id="3.30.200.20">
    <property type="entry name" value="Phosphorylase Kinase, domain 1"/>
    <property type="match status" value="1"/>
</dbReference>
<dbReference type="GO" id="GO:0004674">
    <property type="term" value="F:protein serine/threonine kinase activity"/>
    <property type="evidence" value="ECO:0007669"/>
    <property type="project" value="InterPro"/>
</dbReference>
<feature type="domain" description="Protein kinase" evidence="4">
    <location>
        <begin position="6"/>
        <end position="325"/>
    </location>
</feature>
<dbReference type="GO" id="GO:0005524">
    <property type="term" value="F:ATP binding"/>
    <property type="evidence" value="ECO:0007669"/>
    <property type="project" value="UniProtKB-UniRule"/>
</dbReference>
<gene>
    <name evidence="5" type="ORF">PAAG_01090</name>
</gene>
<dbReference type="InterPro" id="IPR011009">
    <property type="entry name" value="Kinase-like_dom_sf"/>
</dbReference>
<dbReference type="OMA" id="FPEPWWS"/>
<dbReference type="GO" id="GO:0034045">
    <property type="term" value="C:phagophore assembly site membrane"/>
    <property type="evidence" value="ECO:0007669"/>
    <property type="project" value="UniProtKB-SubCell"/>
</dbReference>
<organism evidence="5 6">
    <name type="scientific">Paracoccidioides lutzii (strain ATCC MYA-826 / Pb01)</name>
    <name type="common">Paracoccidioides brasiliensis</name>
    <dbReference type="NCBI Taxonomy" id="502779"/>
    <lineage>
        <taxon>Eukaryota</taxon>
        <taxon>Fungi</taxon>
        <taxon>Dikarya</taxon>
        <taxon>Ascomycota</taxon>
        <taxon>Pezizomycotina</taxon>
        <taxon>Eurotiomycetes</taxon>
        <taxon>Eurotiomycetidae</taxon>
        <taxon>Onygenales</taxon>
        <taxon>Ajellomycetaceae</taxon>
        <taxon>Paracoccidioides</taxon>
    </lineage>
</organism>
<evidence type="ECO:0000256" key="1">
    <source>
        <dbReference type="ARBA" id="ARBA00004623"/>
    </source>
</evidence>
<keyword evidence="5" id="KW-0808">Transferase</keyword>
<dbReference type="CDD" id="cd00180">
    <property type="entry name" value="PKc"/>
    <property type="match status" value="1"/>
</dbReference>
<feature type="binding site" evidence="3">
    <location>
        <position position="36"/>
    </location>
    <ligand>
        <name>ATP</name>
        <dbReference type="ChEBI" id="CHEBI:30616"/>
    </ligand>
</feature>
<dbReference type="GO" id="GO:0010506">
    <property type="term" value="P:regulation of autophagy"/>
    <property type="evidence" value="ECO:0007669"/>
    <property type="project" value="InterPro"/>
</dbReference>
<accession>C1GRE5</accession>
<dbReference type="Pfam" id="PF00069">
    <property type="entry name" value="Pkinase"/>
    <property type="match status" value="1"/>
</dbReference>
<dbReference type="RefSeq" id="XP_015701021.1">
    <property type="nucleotide sequence ID" value="XM_015844240.1"/>
</dbReference>
<keyword evidence="3" id="KW-0067">ATP-binding</keyword>
<dbReference type="InterPro" id="IPR000719">
    <property type="entry name" value="Prot_kinase_dom"/>
</dbReference>
<dbReference type="eggNOG" id="KOG1290">
    <property type="taxonomic scope" value="Eukaryota"/>
</dbReference>
<dbReference type="Proteomes" id="UP000002059">
    <property type="component" value="Partially assembled WGS sequence"/>
</dbReference>
<evidence type="ECO:0000256" key="3">
    <source>
        <dbReference type="PROSITE-ProRule" id="PRU10141"/>
    </source>
</evidence>
<evidence type="ECO:0000313" key="6">
    <source>
        <dbReference type="Proteomes" id="UP000002059"/>
    </source>
</evidence>
<protein>
    <recommendedName>
        <fullName evidence="2">Autophagy-related protein 1</fullName>
    </recommendedName>
</protein>
<dbReference type="GeneID" id="9100524"/>
<dbReference type="VEuPathDB" id="FungiDB:PAAG_01090"/>
<sequence>MSPSPTLWPTNLGFGGSSTVWLASDQKQQELVAIKKKSADSASKSQEVDILKHLHPHPLIRQLPDNFIEISPNGAHNCLVMEMASCSLTQSKSLAFHGLLDLHIARAIAADLVLAVQFLHGQSIIHGDPSQLYRKFGDPILEPIVRVDGKPLPAGVPTHVVGPARVGIRSDQITPTYLPIMLSDFGSSYYPSKTRRTNAYTLPHLVPPEIFFLDKQNDKYNLSFPSEIWTLGCTIFEIIGSGGPFSTLGGGILQDQVSVLGKLPDPWSSQWESRADFFNEDATIDITTGAPFQDSLEERYDWFVNAARRRSDMEEQGEDEKKAFLHMILFTKRQGYH</sequence>
<dbReference type="HOGENOM" id="CLU_000288_81_2_1"/>
<comment type="subcellular location">
    <subcellularLocation>
        <location evidence="1">Preautophagosomal structure membrane</location>
        <topology evidence="1">Peripheral membrane protein</topology>
    </subcellularLocation>
</comment>
<dbReference type="PROSITE" id="PS50011">
    <property type="entry name" value="PROTEIN_KINASE_DOM"/>
    <property type="match status" value="1"/>
</dbReference>
<dbReference type="KEGG" id="pbl:PAAG_01090"/>
<dbReference type="SMART" id="SM00220">
    <property type="entry name" value="S_TKc"/>
    <property type="match status" value="1"/>
</dbReference>
<keyword evidence="3" id="KW-0547">Nucleotide-binding</keyword>
<evidence type="ECO:0000313" key="5">
    <source>
        <dbReference type="EMBL" id="EEH38169.2"/>
    </source>
</evidence>
<proteinExistence type="predicted"/>
<dbReference type="AlphaFoldDB" id="C1GRE5"/>
<evidence type="ECO:0000256" key="2">
    <source>
        <dbReference type="ARBA" id="ARBA00030237"/>
    </source>
</evidence>
<dbReference type="InterPro" id="IPR017441">
    <property type="entry name" value="Protein_kinase_ATP_BS"/>
</dbReference>
<dbReference type="PROSITE" id="PS00107">
    <property type="entry name" value="PROTEIN_KINASE_ATP"/>
    <property type="match status" value="1"/>
</dbReference>
<keyword evidence="6" id="KW-1185">Reference proteome</keyword>
<dbReference type="InterPro" id="IPR045269">
    <property type="entry name" value="Atg1-like"/>
</dbReference>
<keyword evidence="5" id="KW-0418">Kinase</keyword>
<reference evidence="5 6" key="1">
    <citation type="journal article" date="2011" name="PLoS Genet.">
        <title>Comparative genomic analysis of human fungal pathogens causing paracoccidioidomycosis.</title>
        <authorList>
            <person name="Desjardins C.A."/>
            <person name="Champion M.D."/>
            <person name="Holder J.W."/>
            <person name="Muszewska A."/>
            <person name="Goldberg J."/>
            <person name="Bailao A.M."/>
            <person name="Brigido M.M."/>
            <person name="Ferreira M.E."/>
            <person name="Garcia A.M."/>
            <person name="Grynberg M."/>
            <person name="Gujja S."/>
            <person name="Heiman D.I."/>
            <person name="Henn M.R."/>
            <person name="Kodira C.D."/>
            <person name="Leon-Narvaez H."/>
            <person name="Longo L.V."/>
            <person name="Ma L.J."/>
            <person name="Malavazi I."/>
            <person name="Matsuo A.L."/>
            <person name="Morais F.V."/>
            <person name="Pereira M."/>
            <person name="Rodriguez-Brito S."/>
            <person name="Sakthikumar S."/>
            <person name="Salem-Izacc S.M."/>
            <person name="Sykes S.M."/>
            <person name="Teixeira M.M."/>
            <person name="Vallejo M.C."/>
            <person name="Walter M.E."/>
            <person name="Yandava C."/>
            <person name="Young S."/>
            <person name="Zeng Q."/>
            <person name="Zucker J."/>
            <person name="Felipe M.S."/>
            <person name="Goldman G.H."/>
            <person name="Haas B.J."/>
            <person name="McEwen J.G."/>
            <person name="Nino-Vega G."/>
            <person name="Puccia R."/>
            <person name="San-Blas G."/>
            <person name="Soares C.M."/>
            <person name="Birren B.W."/>
            <person name="Cuomo C.A."/>
        </authorList>
    </citation>
    <scope>NUCLEOTIDE SEQUENCE [LARGE SCALE GENOMIC DNA]</scope>
    <source>
        <strain evidence="6">ATCC MYA-826 / Pb01</strain>
    </source>
</reference>
<dbReference type="PANTHER" id="PTHR24348">
    <property type="entry name" value="SERINE/THREONINE-PROTEIN KINASE UNC-51-RELATED"/>
    <property type="match status" value="1"/>
</dbReference>
<name>C1GRE5_PARBA</name>
<evidence type="ECO:0000259" key="4">
    <source>
        <dbReference type="PROSITE" id="PS50011"/>
    </source>
</evidence>
<dbReference type="Gene3D" id="1.10.510.10">
    <property type="entry name" value="Transferase(Phosphotransferase) domain 1"/>
    <property type="match status" value="1"/>
</dbReference>
<dbReference type="OrthoDB" id="5979581at2759"/>
<dbReference type="EMBL" id="KN293993">
    <property type="protein sequence ID" value="EEH38169.2"/>
    <property type="molecule type" value="Genomic_DNA"/>
</dbReference>